<name>A0A3A6PDH8_9BACL</name>
<evidence type="ECO:0000256" key="2">
    <source>
        <dbReference type="PIRSR" id="PIRSR639069-2"/>
    </source>
</evidence>
<dbReference type="EMBL" id="QXQB01000003">
    <property type="protein sequence ID" value="RJX38787.1"/>
    <property type="molecule type" value="Genomic_DNA"/>
</dbReference>
<dbReference type="PANTHER" id="PTHR40111">
    <property type="entry name" value="CEPHALOSPORIN-C DEACETYLASE"/>
    <property type="match status" value="1"/>
</dbReference>
<dbReference type="Gene3D" id="3.40.50.1820">
    <property type="entry name" value="alpha/beta hydrolase"/>
    <property type="match status" value="1"/>
</dbReference>
<feature type="active site" description="Charge relay system" evidence="1">
    <location>
        <position position="272"/>
    </location>
</feature>
<dbReference type="Proteomes" id="UP000267798">
    <property type="component" value="Unassembled WGS sequence"/>
</dbReference>
<dbReference type="InterPro" id="IPR039069">
    <property type="entry name" value="CE7"/>
</dbReference>
<sequence length="322" mass="36243">MPQPYDLPLEQLRTYKPLPTRQNDFDDFWNTTLEKLAEVPLHYERTELSYPVKGIKVYRVLYAGFNHATIEGLLALPEQADPLPGIVFYHGYNWCVDSDIHDTVNLALKGYAVMKMVCRGQHGLSIDNVVSSNGHVAGWMAKGIQDKNEYYYRAVYMDAVRAIDVLAAMPEVDSERIAVTGGSQGGALTLAAAALSDKPKLAVADYPYLSDFQRAIDLAPRGPYGELNEYFRRHSGSPEIEANALRTLSYFDLVNLAPRIQCYSWLTIGLVDDITPPSTVFAVYNHMECQKDIAVYRYFGHETIPGTIAPRLQLFMDYLQQS</sequence>
<reference evidence="4 5" key="1">
    <citation type="submission" date="2018-09" db="EMBL/GenBank/DDBJ databases">
        <title>Paenibacillus aracenensis nov. sp. isolated from a cave in southern Spain.</title>
        <authorList>
            <person name="Jurado V."/>
            <person name="Gutierrez-Patricio S."/>
            <person name="Gonzalez-Pimentel J.L."/>
            <person name="Miller A.Z."/>
            <person name="Laiz L."/>
            <person name="Saiz-Jimenez C."/>
        </authorList>
    </citation>
    <scope>NUCLEOTIDE SEQUENCE [LARGE SCALE GENOMIC DNA]</scope>
    <source>
        <strain evidence="4 5">JCM 19203</strain>
    </source>
</reference>
<dbReference type="AlphaFoldDB" id="A0A3A6PDH8"/>
<accession>A0A3A6PDH8</accession>
<dbReference type="GO" id="GO:0052689">
    <property type="term" value="F:carboxylic ester hydrolase activity"/>
    <property type="evidence" value="ECO:0007669"/>
    <property type="project" value="TreeGrafter"/>
</dbReference>
<feature type="active site" description="Charge relay system" evidence="1">
    <location>
        <position position="301"/>
    </location>
</feature>
<dbReference type="InterPro" id="IPR008391">
    <property type="entry name" value="AXE1_dom"/>
</dbReference>
<dbReference type="SUPFAM" id="SSF53474">
    <property type="entry name" value="alpha/beta-Hydrolases"/>
    <property type="match status" value="1"/>
</dbReference>
<organism evidence="4 5">
    <name type="scientific">Paenibacillus pinisoli</name>
    <dbReference type="NCBI Taxonomy" id="1276110"/>
    <lineage>
        <taxon>Bacteria</taxon>
        <taxon>Bacillati</taxon>
        <taxon>Bacillota</taxon>
        <taxon>Bacilli</taxon>
        <taxon>Bacillales</taxon>
        <taxon>Paenibacillaceae</taxon>
        <taxon>Paenibacillus</taxon>
    </lineage>
</organism>
<keyword evidence="5" id="KW-1185">Reference proteome</keyword>
<comment type="caution">
    <text evidence="4">The sequence shown here is derived from an EMBL/GenBank/DDBJ whole genome shotgun (WGS) entry which is preliminary data.</text>
</comment>
<gene>
    <name evidence="4" type="ORF">D3P09_14730</name>
</gene>
<protein>
    <submittedName>
        <fullName evidence="4">Cephalosporin deacetylase</fullName>
    </submittedName>
</protein>
<dbReference type="RefSeq" id="WP_120111425.1">
    <property type="nucleotide sequence ID" value="NZ_QXQB01000003.1"/>
</dbReference>
<evidence type="ECO:0000313" key="4">
    <source>
        <dbReference type="EMBL" id="RJX38787.1"/>
    </source>
</evidence>
<evidence type="ECO:0000313" key="5">
    <source>
        <dbReference type="Proteomes" id="UP000267798"/>
    </source>
</evidence>
<feature type="binding site" evidence="2">
    <location>
        <position position="92"/>
    </location>
    <ligand>
        <name>substrate</name>
    </ligand>
</feature>
<dbReference type="GO" id="GO:0005976">
    <property type="term" value="P:polysaccharide metabolic process"/>
    <property type="evidence" value="ECO:0007669"/>
    <property type="project" value="TreeGrafter"/>
</dbReference>
<evidence type="ECO:0000256" key="1">
    <source>
        <dbReference type="PIRSR" id="PIRSR639069-1"/>
    </source>
</evidence>
<dbReference type="PANTHER" id="PTHR40111:SF1">
    <property type="entry name" value="CEPHALOSPORIN-C DEACETYLASE"/>
    <property type="match status" value="1"/>
</dbReference>
<proteinExistence type="predicted"/>
<evidence type="ECO:0000259" key="3">
    <source>
        <dbReference type="Pfam" id="PF05448"/>
    </source>
</evidence>
<dbReference type="InterPro" id="IPR029058">
    <property type="entry name" value="AB_hydrolase_fold"/>
</dbReference>
<feature type="active site" description="Nucleophile" evidence="1">
    <location>
        <position position="183"/>
    </location>
</feature>
<dbReference type="OrthoDB" id="9770528at2"/>
<dbReference type="Pfam" id="PF05448">
    <property type="entry name" value="AXE1"/>
    <property type="match status" value="1"/>
</dbReference>
<feature type="domain" description="Acetyl xylan esterase" evidence="3">
    <location>
        <begin position="5"/>
        <end position="309"/>
    </location>
</feature>